<dbReference type="InterPro" id="IPR051010">
    <property type="entry name" value="BCAA_transport"/>
</dbReference>
<dbReference type="CDD" id="cd06347">
    <property type="entry name" value="PBP1_ABC_LivK_ligand_binding-like"/>
    <property type="match status" value="1"/>
</dbReference>
<dbReference type="Pfam" id="PF13458">
    <property type="entry name" value="Peripla_BP_6"/>
    <property type="match status" value="1"/>
</dbReference>
<organism evidence="4 5">
    <name type="scientific">Hydrogenispora ethanolica</name>
    <dbReference type="NCBI Taxonomy" id="1082276"/>
    <lineage>
        <taxon>Bacteria</taxon>
        <taxon>Bacillati</taxon>
        <taxon>Bacillota</taxon>
        <taxon>Hydrogenispora</taxon>
    </lineage>
</organism>
<dbReference type="PANTHER" id="PTHR30483">
    <property type="entry name" value="LEUCINE-SPECIFIC-BINDING PROTEIN"/>
    <property type="match status" value="1"/>
</dbReference>
<sequence length="379" mass="40805">MKRGFALLLAMMIVATLFATVGVQGANVIKIGVFEPMTGANAAGGQLEVEGIKLANKLYPTVLGSKVQLVIADNKSDKVEAATAAARLVEKEKVTAIIGSWGSSLSMAAGDIVKNGKVPTVGASCTNPLVTQGNEYYFRVCFIDPFQGTVMANYAFNKLKAKKAAIVQEVSNDYAVGLAKFFTDSFKKLTKDSNCIVEVANYNTGDQDFSAQLTNIKAKNPDVIFAPGNFTESALVISQARKLGIKTPIIGGDTWETQEFLDIGKAAVEGAVFSTFFATEKPITKESQKFLAAYRKDYKKEPAAVSALGYDAYILILDAIKRAKSTNTVKVRAQLARTKNFPGAAGMITLDENRNAVKDAVIKVVKDGKFTYMDTIHPF</sequence>
<feature type="domain" description="Leucine-binding protein" evidence="3">
    <location>
        <begin position="29"/>
        <end position="366"/>
    </location>
</feature>
<reference evidence="4 5" key="1">
    <citation type="submission" date="2019-03" db="EMBL/GenBank/DDBJ databases">
        <title>Genomic Encyclopedia of Type Strains, Phase IV (KMG-IV): sequencing the most valuable type-strain genomes for metagenomic binning, comparative biology and taxonomic classification.</title>
        <authorList>
            <person name="Goeker M."/>
        </authorList>
    </citation>
    <scope>NUCLEOTIDE SEQUENCE [LARGE SCALE GENOMIC DNA]</scope>
    <source>
        <strain evidence="4 5">LX-B</strain>
    </source>
</reference>
<comment type="similarity">
    <text evidence="1">Belongs to the leucine-binding protein family.</text>
</comment>
<evidence type="ECO:0000313" key="4">
    <source>
        <dbReference type="EMBL" id="TCL63790.1"/>
    </source>
</evidence>
<evidence type="ECO:0000256" key="1">
    <source>
        <dbReference type="ARBA" id="ARBA00010062"/>
    </source>
</evidence>
<keyword evidence="2" id="KW-0732">Signal</keyword>
<dbReference type="SUPFAM" id="SSF53822">
    <property type="entry name" value="Periplasmic binding protein-like I"/>
    <property type="match status" value="1"/>
</dbReference>
<keyword evidence="5" id="KW-1185">Reference proteome</keyword>
<evidence type="ECO:0000256" key="2">
    <source>
        <dbReference type="ARBA" id="ARBA00022729"/>
    </source>
</evidence>
<proteinExistence type="inferred from homology"/>
<dbReference type="OrthoDB" id="9783240at2"/>
<dbReference type="AlphaFoldDB" id="A0A4R1RDS9"/>
<dbReference type="EMBL" id="SLUN01000020">
    <property type="protein sequence ID" value="TCL63790.1"/>
    <property type="molecule type" value="Genomic_DNA"/>
</dbReference>
<dbReference type="PANTHER" id="PTHR30483:SF6">
    <property type="entry name" value="PERIPLASMIC BINDING PROTEIN OF ABC TRANSPORTER FOR NATURAL AMINO ACIDS"/>
    <property type="match status" value="1"/>
</dbReference>
<protein>
    <submittedName>
        <fullName evidence="4">Amino acid/amide ABC transporter substrate-binding protein (HAAT family)</fullName>
    </submittedName>
</protein>
<evidence type="ECO:0000259" key="3">
    <source>
        <dbReference type="Pfam" id="PF13458"/>
    </source>
</evidence>
<dbReference type="InterPro" id="IPR028082">
    <property type="entry name" value="Peripla_BP_I"/>
</dbReference>
<gene>
    <name evidence="4" type="ORF">EDC14_102075</name>
</gene>
<comment type="caution">
    <text evidence="4">The sequence shown here is derived from an EMBL/GenBank/DDBJ whole genome shotgun (WGS) entry which is preliminary data.</text>
</comment>
<dbReference type="Gene3D" id="3.40.50.2300">
    <property type="match status" value="2"/>
</dbReference>
<evidence type="ECO:0000313" key="5">
    <source>
        <dbReference type="Proteomes" id="UP000295008"/>
    </source>
</evidence>
<accession>A0A4R1RDS9</accession>
<dbReference type="InterPro" id="IPR028081">
    <property type="entry name" value="Leu-bd"/>
</dbReference>
<dbReference type="Proteomes" id="UP000295008">
    <property type="component" value="Unassembled WGS sequence"/>
</dbReference>
<dbReference type="RefSeq" id="WP_132015312.1">
    <property type="nucleotide sequence ID" value="NZ_SLUN01000020.1"/>
</dbReference>
<name>A0A4R1RDS9_HYDET</name>